<keyword evidence="3" id="KW-1185">Reference proteome</keyword>
<accession>A0A6P2BXW9</accession>
<dbReference type="EMBL" id="RPFW01000003">
    <property type="protein sequence ID" value="TVZ03914.1"/>
    <property type="molecule type" value="Genomic_DNA"/>
</dbReference>
<dbReference type="Proteomes" id="UP000460272">
    <property type="component" value="Unassembled WGS sequence"/>
</dbReference>
<dbReference type="InterPro" id="IPR025847">
    <property type="entry name" value="MEDS_domain"/>
</dbReference>
<evidence type="ECO:0000259" key="1">
    <source>
        <dbReference type="PROSITE" id="PS50801"/>
    </source>
</evidence>
<name>A0A6P2BXW9_9ACTN</name>
<reference evidence="2 3" key="1">
    <citation type="submission" date="2018-11" db="EMBL/GenBank/DDBJ databases">
        <title>Trebonia kvetii gen.nov., sp.nov., a novel acidophilic actinobacterium, and proposal of the new actinobacterial family Treboniaceae fam. nov.</title>
        <authorList>
            <person name="Rapoport D."/>
            <person name="Sagova-Mareckova M."/>
            <person name="Sedlacek I."/>
            <person name="Provaznik J."/>
            <person name="Kralova S."/>
            <person name="Pavlinic D."/>
            <person name="Benes V."/>
            <person name="Kopecky J."/>
        </authorList>
    </citation>
    <scope>NUCLEOTIDE SEQUENCE [LARGE SCALE GENOMIC DNA]</scope>
    <source>
        <strain evidence="2 3">15Tr583</strain>
    </source>
</reference>
<dbReference type="Pfam" id="PF13466">
    <property type="entry name" value="STAS_2"/>
    <property type="match status" value="1"/>
</dbReference>
<dbReference type="PROSITE" id="PS50801">
    <property type="entry name" value="STAS"/>
    <property type="match status" value="1"/>
</dbReference>
<organism evidence="2 3">
    <name type="scientific">Trebonia kvetii</name>
    <dbReference type="NCBI Taxonomy" id="2480626"/>
    <lineage>
        <taxon>Bacteria</taxon>
        <taxon>Bacillati</taxon>
        <taxon>Actinomycetota</taxon>
        <taxon>Actinomycetes</taxon>
        <taxon>Streptosporangiales</taxon>
        <taxon>Treboniaceae</taxon>
        <taxon>Trebonia</taxon>
    </lineage>
</organism>
<feature type="domain" description="STAS" evidence="1">
    <location>
        <begin position="249"/>
        <end position="289"/>
    </location>
</feature>
<dbReference type="InterPro" id="IPR036513">
    <property type="entry name" value="STAS_dom_sf"/>
</dbReference>
<gene>
    <name evidence="2" type="ORF">EAS64_15885</name>
</gene>
<dbReference type="Pfam" id="PF14417">
    <property type="entry name" value="MEDS"/>
    <property type="match status" value="1"/>
</dbReference>
<dbReference type="InterPro" id="IPR002645">
    <property type="entry name" value="STAS_dom"/>
</dbReference>
<dbReference type="SUPFAM" id="SSF52091">
    <property type="entry name" value="SpoIIaa-like"/>
    <property type="match status" value="1"/>
</dbReference>
<protein>
    <submittedName>
        <fullName evidence="2">STAS domain-containing protein</fullName>
    </submittedName>
</protein>
<evidence type="ECO:0000313" key="3">
    <source>
        <dbReference type="Proteomes" id="UP000460272"/>
    </source>
</evidence>
<dbReference type="AlphaFoldDB" id="A0A6P2BXW9"/>
<evidence type="ECO:0000313" key="2">
    <source>
        <dbReference type="EMBL" id="TVZ03914.1"/>
    </source>
</evidence>
<dbReference type="InterPro" id="IPR058548">
    <property type="entry name" value="MlaB-like_STAS"/>
</dbReference>
<comment type="caution">
    <text evidence="2">The sequence shown here is derived from an EMBL/GenBank/DDBJ whole genome shotgun (WGS) entry which is preliminary data.</text>
</comment>
<dbReference type="Gene3D" id="3.30.750.24">
    <property type="entry name" value="STAS domain"/>
    <property type="match status" value="1"/>
</dbReference>
<dbReference type="OrthoDB" id="116243at2"/>
<sequence>MTAVVAGSNRWLCDQCGGAPCPDALRCGVLSGYGRNRARHRQWTLREAGRGLDASAQVTELSADDHACLTFGEAEELFDLTAAFVRDGLAAGLKVVWVSDAAPAQAIAELGRRGIAVRPAMEAGQMAAAGCEGRLLSGQEFSADAAVGWLSGELASSREQGFPGLRVAVDMSWALRPVTGIEELPRFEEGIAAALSGSTASVLCQYDRDRFDPVTLASVAGFHTRSVAAATYHADALLRICRQYAPPGIRLAGELDYQAADPLALALAEAVRLDGDITVNMTALAFIDARCTLMVADAARTAASAERPVTLHCPPEIGKGFVRLGLDGLPGIRLVTANAR</sequence>
<proteinExistence type="predicted"/>